<accession>A0A4D9DYG5</accession>
<reference evidence="2 3" key="1">
    <citation type="submission" date="2019-04" db="EMBL/GenBank/DDBJ databases">
        <title>Draft genome of the big-headed turtle Platysternon megacephalum.</title>
        <authorList>
            <person name="Gong S."/>
        </authorList>
    </citation>
    <scope>NUCLEOTIDE SEQUENCE [LARGE SCALE GENOMIC DNA]</scope>
    <source>
        <strain evidence="2">DO16091913</strain>
        <tissue evidence="2">Muscle</tissue>
    </source>
</reference>
<evidence type="ECO:0000256" key="1">
    <source>
        <dbReference type="SAM" id="MobiDB-lite"/>
    </source>
</evidence>
<name>A0A4D9DYG5_9SAUR</name>
<reference evidence="2 3" key="2">
    <citation type="submission" date="2019-04" db="EMBL/GenBank/DDBJ databases">
        <title>The genome sequence of big-headed turtle.</title>
        <authorList>
            <person name="Gong S."/>
        </authorList>
    </citation>
    <scope>NUCLEOTIDE SEQUENCE [LARGE SCALE GENOMIC DNA]</scope>
    <source>
        <strain evidence="2">DO16091913</strain>
        <tissue evidence="2">Muscle</tissue>
    </source>
</reference>
<sequence length="76" mass="8044">MENEQLQVPPPSSSTSSTSTASSSSSSNGRQPGPQISVYSGIPDRQTVQVRTCRVWEEARLCCCRGAKEWAGSGGP</sequence>
<feature type="compositionally biased region" description="Low complexity" evidence="1">
    <location>
        <begin position="13"/>
        <end position="27"/>
    </location>
</feature>
<comment type="caution">
    <text evidence="2">The sequence shown here is derived from an EMBL/GenBank/DDBJ whole genome shotgun (WGS) entry which is preliminary data.</text>
</comment>
<dbReference type="Proteomes" id="UP000297703">
    <property type="component" value="Unassembled WGS sequence"/>
</dbReference>
<feature type="region of interest" description="Disordered" evidence="1">
    <location>
        <begin position="1"/>
        <end position="43"/>
    </location>
</feature>
<proteinExistence type="predicted"/>
<evidence type="ECO:0000313" key="2">
    <source>
        <dbReference type="EMBL" id="TFK00053.1"/>
    </source>
</evidence>
<organism evidence="2 3">
    <name type="scientific">Platysternon megacephalum</name>
    <name type="common">big-headed turtle</name>
    <dbReference type="NCBI Taxonomy" id="55544"/>
    <lineage>
        <taxon>Eukaryota</taxon>
        <taxon>Metazoa</taxon>
        <taxon>Chordata</taxon>
        <taxon>Craniata</taxon>
        <taxon>Vertebrata</taxon>
        <taxon>Euteleostomi</taxon>
        <taxon>Archelosauria</taxon>
        <taxon>Testudinata</taxon>
        <taxon>Testudines</taxon>
        <taxon>Cryptodira</taxon>
        <taxon>Durocryptodira</taxon>
        <taxon>Testudinoidea</taxon>
        <taxon>Platysternidae</taxon>
        <taxon>Platysternon</taxon>
    </lineage>
</organism>
<gene>
    <name evidence="2" type="ORF">DR999_PMT17868</name>
</gene>
<dbReference type="AlphaFoldDB" id="A0A4D9DYG5"/>
<dbReference type="STRING" id="55544.A0A4D9DYG5"/>
<evidence type="ECO:0000313" key="3">
    <source>
        <dbReference type="Proteomes" id="UP000297703"/>
    </source>
</evidence>
<dbReference type="OrthoDB" id="2390104at2759"/>
<keyword evidence="3" id="KW-1185">Reference proteome</keyword>
<dbReference type="EMBL" id="QXTE01000291">
    <property type="protein sequence ID" value="TFK00053.1"/>
    <property type="molecule type" value="Genomic_DNA"/>
</dbReference>
<protein>
    <submittedName>
        <fullName evidence="2">Uncharacterized protein</fullName>
    </submittedName>
</protein>